<organism evidence="1 2">
    <name type="scientific">Streptomyces polyasparticus</name>
    <dbReference type="NCBI Taxonomy" id="2767826"/>
    <lineage>
        <taxon>Bacteria</taxon>
        <taxon>Bacillati</taxon>
        <taxon>Actinomycetota</taxon>
        <taxon>Actinomycetes</taxon>
        <taxon>Kitasatosporales</taxon>
        <taxon>Streptomycetaceae</taxon>
        <taxon>Streptomyces</taxon>
    </lineage>
</organism>
<keyword evidence="2" id="KW-1185">Reference proteome</keyword>
<dbReference type="Proteomes" id="UP000642284">
    <property type="component" value="Unassembled WGS sequence"/>
</dbReference>
<comment type="caution">
    <text evidence="1">The sequence shown here is derived from an EMBL/GenBank/DDBJ whole genome shotgun (WGS) entry which is preliminary data.</text>
</comment>
<evidence type="ECO:0000313" key="2">
    <source>
        <dbReference type="Proteomes" id="UP000642284"/>
    </source>
</evidence>
<evidence type="ECO:0008006" key="3">
    <source>
        <dbReference type="Google" id="ProtNLM"/>
    </source>
</evidence>
<sequence>MSGAPTAQATYRATAEVYRVDWQPGTDLLHGVCHCGAEHVEEDPVALWQWMLAHPEGHTV</sequence>
<proteinExistence type="predicted"/>
<accession>A0ABR7SWQ2</accession>
<name>A0ABR7SWQ2_9ACTN</name>
<dbReference type="RefSeq" id="WP_187819195.1">
    <property type="nucleotide sequence ID" value="NZ_JACTVJ010000029.1"/>
</dbReference>
<gene>
    <name evidence="1" type="ORF">H9Y04_40200</name>
</gene>
<reference evidence="1 2" key="1">
    <citation type="submission" date="2020-08" db="EMBL/GenBank/DDBJ databases">
        <title>Genemic of Streptomyces polyaspartic.</title>
        <authorList>
            <person name="Liu W."/>
        </authorList>
    </citation>
    <scope>NUCLEOTIDE SEQUENCE [LARGE SCALE GENOMIC DNA]</scope>
    <source>
        <strain evidence="1 2">TRM66268-LWL</strain>
    </source>
</reference>
<dbReference type="EMBL" id="JACTVJ010000029">
    <property type="protein sequence ID" value="MBC9718768.1"/>
    <property type="molecule type" value="Genomic_DNA"/>
</dbReference>
<evidence type="ECO:0000313" key="1">
    <source>
        <dbReference type="EMBL" id="MBC9718768.1"/>
    </source>
</evidence>
<protein>
    <recommendedName>
        <fullName evidence="3">GNAT family N-acetyltransferase</fullName>
    </recommendedName>
</protein>